<evidence type="ECO:0000313" key="1">
    <source>
        <dbReference type="EMBL" id="EFJ18207.1"/>
    </source>
</evidence>
<organism evidence="2">
    <name type="scientific">Selaginella moellendorffii</name>
    <name type="common">Spikemoss</name>
    <dbReference type="NCBI Taxonomy" id="88036"/>
    <lineage>
        <taxon>Eukaryota</taxon>
        <taxon>Viridiplantae</taxon>
        <taxon>Streptophyta</taxon>
        <taxon>Embryophyta</taxon>
        <taxon>Tracheophyta</taxon>
        <taxon>Lycopodiopsida</taxon>
        <taxon>Selaginellales</taxon>
        <taxon>Selaginellaceae</taxon>
        <taxon>Selaginella</taxon>
    </lineage>
</organism>
<reference evidence="1 2" key="1">
    <citation type="journal article" date="2011" name="Science">
        <title>The Selaginella genome identifies genetic changes associated with the evolution of vascular plants.</title>
        <authorList>
            <person name="Banks J.A."/>
            <person name="Nishiyama T."/>
            <person name="Hasebe M."/>
            <person name="Bowman J.L."/>
            <person name="Gribskov M."/>
            <person name="dePamphilis C."/>
            <person name="Albert V.A."/>
            <person name="Aono N."/>
            <person name="Aoyama T."/>
            <person name="Ambrose B.A."/>
            <person name="Ashton N.W."/>
            <person name="Axtell M.J."/>
            <person name="Barker E."/>
            <person name="Barker M.S."/>
            <person name="Bennetzen J.L."/>
            <person name="Bonawitz N.D."/>
            <person name="Chapple C."/>
            <person name="Cheng C."/>
            <person name="Correa L.G."/>
            <person name="Dacre M."/>
            <person name="DeBarry J."/>
            <person name="Dreyer I."/>
            <person name="Elias M."/>
            <person name="Engstrom E.M."/>
            <person name="Estelle M."/>
            <person name="Feng L."/>
            <person name="Finet C."/>
            <person name="Floyd S.K."/>
            <person name="Frommer W.B."/>
            <person name="Fujita T."/>
            <person name="Gramzow L."/>
            <person name="Gutensohn M."/>
            <person name="Harholt J."/>
            <person name="Hattori M."/>
            <person name="Heyl A."/>
            <person name="Hirai T."/>
            <person name="Hiwatashi Y."/>
            <person name="Ishikawa M."/>
            <person name="Iwata M."/>
            <person name="Karol K.G."/>
            <person name="Koehler B."/>
            <person name="Kolukisaoglu U."/>
            <person name="Kubo M."/>
            <person name="Kurata T."/>
            <person name="Lalonde S."/>
            <person name="Li K."/>
            <person name="Li Y."/>
            <person name="Litt A."/>
            <person name="Lyons E."/>
            <person name="Manning G."/>
            <person name="Maruyama T."/>
            <person name="Michael T.P."/>
            <person name="Mikami K."/>
            <person name="Miyazaki S."/>
            <person name="Morinaga S."/>
            <person name="Murata T."/>
            <person name="Mueller-Roeber B."/>
            <person name="Nelson D.R."/>
            <person name="Obara M."/>
            <person name="Oguri Y."/>
            <person name="Olmstead R.G."/>
            <person name="Onodera N."/>
            <person name="Petersen B.L."/>
            <person name="Pils B."/>
            <person name="Prigge M."/>
            <person name="Rensing S.A."/>
            <person name="Riano-Pachon D.M."/>
            <person name="Roberts A.W."/>
            <person name="Sato Y."/>
            <person name="Scheller H.V."/>
            <person name="Schulz B."/>
            <person name="Schulz C."/>
            <person name="Shakirov E.V."/>
            <person name="Shibagaki N."/>
            <person name="Shinohara N."/>
            <person name="Shippen D.E."/>
            <person name="Soerensen I."/>
            <person name="Sotooka R."/>
            <person name="Sugimoto N."/>
            <person name="Sugita M."/>
            <person name="Sumikawa N."/>
            <person name="Tanurdzic M."/>
            <person name="Theissen G."/>
            <person name="Ulvskov P."/>
            <person name="Wakazuki S."/>
            <person name="Weng J.K."/>
            <person name="Willats W.W."/>
            <person name="Wipf D."/>
            <person name="Wolf P.G."/>
            <person name="Yang L."/>
            <person name="Zimmer A.D."/>
            <person name="Zhu Q."/>
            <person name="Mitros T."/>
            <person name="Hellsten U."/>
            <person name="Loque D."/>
            <person name="Otillar R."/>
            <person name="Salamov A."/>
            <person name="Schmutz J."/>
            <person name="Shapiro H."/>
            <person name="Lindquist E."/>
            <person name="Lucas S."/>
            <person name="Rokhsar D."/>
            <person name="Grigoriev I.V."/>
        </authorList>
    </citation>
    <scope>NUCLEOTIDE SEQUENCE [LARGE SCALE GENOMIC DNA]</scope>
</reference>
<dbReference type="InParanoid" id="D8SB77"/>
<dbReference type="Gramene" id="EFJ18207">
    <property type="protein sequence ID" value="EFJ18207"/>
    <property type="gene ID" value="SELMODRAFT_420181"/>
</dbReference>
<dbReference type="HOGENOM" id="CLU_1312013_0_0_1"/>
<gene>
    <name evidence="1" type="ORF">SELMODRAFT_420181</name>
</gene>
<proteinExistence type="predicted"/>
<keyword evidence="2" id="KW-1185">Reference proteome</keyword>
<dbReference type="KEGG" id="smo:SELMODRAFT_420181"/>
<dbReference type="EMBL" id="GL377610">
    <property type="protein sequence ID" value="EFJ18207.1"/>
    <property type="molecule type" value="Genomic_DNA"/>
</dbReference>
<name>D8SB77_SELML</name>
<accession>D8SB77</accession>
<dbReference type="AlphaFoldDB" id="D8SB77"/>
<protein>
    <submittedName>
        <fullName evidence="1">Uncharacterized protein</fullName>
    </submittedName>
</protein>
<evidence type="ECO:0000313" key="2">
    <source>
        <dbReference type="Proteomes" id="UP000001514"/>
    </source>
</evidence>
<dbReference type="Proteomes" id="UP000001514">
    <property type="component" value="Unassembled WGS sequence"/>
</dbReference>
<sequence>MDAAPVDLRAIALLPSDSLELFTSVFLPSDRSDQDSDVTLATHPEHFHSVAQLGRMPIAQRKNTRGHEQSFSARLTSNKLAKTVSEQANSLRHGVHDSLLHALPKTLARYSFESCHSLERFQKLRREAMFAPVSHGHVIRIDWRERRRIIVHPLLSTALSDKVPQIPNHRFEVAIATISRFSGTANISTGLRLCRVPDACSFEEAQMVVE</sequence>